<dbReference type="EMBL" id="JANBUN010001079">
    <property type="protein sequence ID" value="KAJ2799782.1"/>
    <property type="molecule type" value="Genomic_DNA"/>
</dbReference>
<protein>
    <submittedName>
        <fullName evidence="1">Uncharacterized protein</fullName>
    </submittedName>
</protein>
<evidence type="ECO:0000313" key="2">
    <source>
        <dbReference type="Proteomes" id="UP001140087"/>
    </source>
</evidence>
<accession>A0ACC1L3F8</accession>
<comment type="caution">
    <text evidence="1">The sequence shown here is derived from an EMBL/GenBank/DDBJ whole genome shotgun (WGS) entry which is preliminary data.</text>
</comment>
<organism evidence="1 2">
    <name type="scientific">Coemansia helicoidea</name>
    <dbReference type="NCBI Taxonomy" id="1286919"/>
    <lineage>
        <taxon>Eukaryota</taxon>
        <taxon>Fungi</taxon>
        <taxon>Fungi incertae sedis</taxon>
        <taxon>Zoopagomycota</taxon>
        <taxon>Kickxellomycotina</taxon>
        <taxon>Kickxellomycetes</taxon>
        <taxon>Kickxellales</taxon>
        <taxon>Kickxellaceae</taxon>
        <taxon>Coemansia</taxon>
    </lineage>
</organism>
<feature type="non-terminal residue" evidence="1">
    <location>
        <position position="141"/>
    </location>
</feature>
<name>A0ACC1L3F8_9FUNG</name>
<reference evidence="1" key="1">
    <citation type="submission" date="2022-07" db="EMBL/GenBank/DDBJ databases">
        <title>Phylogenomic reconstructions and comparative analyses of Kickxellomycotina fungi.</title>
        <authorList>
            <person name="Reynolds N.K."/>
            <person name="Stajich J.E."/>
            <person name="Barry K."/>
            <person name="Grigoriev I.V."/>
            <person name="Crous P."/>
            <person name="Smith M.E."/>
        </authorList>
    </citation>
    <scope>NUCLEOTIDE SEQUENCE</scope>
    <source>
        <strain evidence="1">BCRC 34780</strain>
    </source>
</reference>
<proteinExistence type="predicted"/>
<keyword evidence="2" id="KW-1185">Reference proteome</keyword>
<sequence>MSESYAIKGASDAQEKLLAEIAGKFHVTDAYLMEIANETYRYVTNGLKSDSEPMGLPCRVSYIKSAIAEDIRDARHDEQPALGLTINTAAHRLKIASFKFVPGAPDVINKQVYRIDKNMANVSALFEEVATNLAQFLNSHN</sequence>
<gene>
    <name evidence="1" type="ORF">H4R21_003429</name>
</gene>
<dbReference type="Proteomes" id="UP001140087">
    <property type="component" value="Unassembled WGS sequence"/>
</dbReference>
<evidence type="ECO:0000313" key="1">
    <source>
        <dbReference type="EMBL" id="KAJ2799782.1"/>
    </source>
</evidence>